<comment type="caution">
    <text evidence="1">The sequence shown here is derived from an EMBL/GenBank/DDBJ whole genome shotgun (WGS) entry which is preliminary data.</text>
</comment>
<dbReference type="AlphaFoldDB" id="W1WGG8"/>
<protein>
    <submittedName>
        <fullName evidence="1">Uncharacterized protein</fullName>
    </submittedName>
</protein>
<reference evidence="1" key="1">
    <citation type="submission" date="2013-12" db="EMBL/GenBank/DDBJ databases">
        <title>A Varibaculum cambriense genome reconstructed from a premature infant gut community with otherwise low bacterial novelty that shifts toward anaerobic metabolism during the third week of life.</title>
        <authorList>
            <person name="Brown C.T."/>
            <person name="Sharon I."/>
            <person name="Thomas B.C."/>
            <person name="Castelle C.J."/>
            <person name="Morowitz M.J."/>
            <person name="Banfield J.F."/>
        </authorList>
    </citation>
    <scope>NUCLEOTIDE SEQUENCE</scope>
</reference>
<evidence type="ECO:0000313" key="1">
    <source>
        <dbReference type="EMBL" id="ETJ15529.1"/>
    </source>
</evidence>
<organism evidence="1">
    <name type="scientific">human gut metagenome</name>
    <dbReference type="NCBI Taxonomy" id="408170"/>
    <lineage>
        <taxon>unclassified sequences</taxon>
        <taxon>metagenomes</taxon>
        <taxon>organismal metagenomes</taxon>
    </lineage>
</organism>
<dbReference type="EMBL" id="AZMM01019051">
    <property type="protein sequence ID" value="ETJ15529.1"/>
    <property type="molecule type" value="Genomic_DNA"/>
</dbReference>
<sequence>MSQATKWTLEASFKHFVIKTINKIYDSGHCRRLWYQSDDLYHTH</sequence>
<gene>
    <name evidence="1" type="ORF">Q604_UNBc4C00270G0001</name>
</gene>
<name>W1WGG8_9ZZZZ</name>
<proteinExistence type="predicted"/>
<feature type="non-terminal residue" evidence="1">
    <location>
        <position position="44"/>
    </location>
</feature>
<accession>W1WGG8</accession>